<dbReference type="PANTHER" id="PTHR12428">
    <property type="entry name" value="OXA1"/>
    <property type="match status" value="1"/>
</dbReference>
<dbReference type="NCBIfam" id="NF002353">
    <property type="entry name" value="PRK01318.1-4"/>
    <property type="match status" value="1"/>
</dbReference>
<dbReference type="GO" id="GO:0051205">
    <property type="term" value="P:protein insertion into membrane"/>
    <property type="evidence" value="ECO:0007669"/>
    <property type="project" value="TreeGrafter"/>
</dbReference>
<gene>
    <name evidence="13 17" type="primary">yidC</name>
    <name evidence="17" type="ORF">ICHIAU1_05250</name>
</gene>
<evidence type="ECO:0000256" key="14">
    <source>
        <dbReference type="SAM" id="MobiDB-lite"/>
    </source>
</evidence>
<evidence type="ECO:0000256" key="9">
    <source>
        <dbReference type="ARBA" id="ARBA00023136"/>
    </source>
</evidence>
<keyword evidence="9 13" id="KW-0472">Membrane</keyword>
<dbReference type="GO" id="GO:0032977">
    <property type="term" value="F:membrane insertase activity"/>
    <property type="evidence" value="ECO:0007669"/>
    <property type="project" value="InterPro"/>
</dbReference>
<dbReference type="InterPro" id="IPR019998">
    <property type="entry name" value="Membr_insert_YidC"/>
</dbReference>
<keyword evidence="18" id="KW-1185">Reference proteome</keyword>
<dbReference type="NCBIfam" id="TIGR03593">
    <property type="entry name" value="yidC_nterm"/>
    <property type="match status" value="1"/>
</dbReference>
<dbReference type="InterPro" id="IPR047196">
    <property type="entry name" value="YidC_ALB_C"/>
</dbReference>
<comment type="function">
    <text evidence="13">Required for the insertion and/or proper folding and/or complex formation of integral membrane proteins into the membrane. Involved in integration of membrane proteins that insert both dependently and independently of the Sec translocase complex, as well as at least some lipoproteins. Aids folding of multispanning membrane proteins.</text>
</comment>
<reference evidence="18" key="1">
    <citation type="submission" date="2020-01" db="EMBL/GenBank/DDBJ databases">
        <title>Phosphoaccumulans saitamaens gen. nov., sp. nov., a polyphosphate accumulating bacterium isolated from surface river water.</title>
        <authorList>
            <person name="Watanabe K."/>
            <person name="Suda W."/>
        </authorList>
    </citation>
    <scope>NUCLEOTIDE SEQUENCE [LARGE SCALE GENOMIC DNA]</scope>
    <source>
        <strain evidence="18">ICHIAU1</strain>
    </source>
</reference>
<feature type="region of interest" description="Disordered" evidence="14">
    <location>
        <begin position="34"/>
        <end position="73"/>
    </location>
</feature>
<evidence type="ECO:0000256" key="5">
    <source>
        <dbReference type="ARBA" id="ARBA00022475"/>
    </source>
</evidence>
<dbReference type="AlphaFoldDB" id="A0A7R6TM76"/>
<evidence type="ECO:0000256" key="10">
    <source>
        <dbReference type="ARBA" id="ARBA00023186"/>
    </source>
</evidence>
<dbReference type="InterPro" id="IPR028053">
    <property type="entry name" value="Membr_insert_YidC_N"/>
</dbReference>
<evidence type="ECO:0000256" key="1">
    <source>
        <dbReference type="ARBA" id="ARBA00004429"/>
    </source>
</evidence>
<name>A0A7R6TM76_9RHOO</name>
<feature type="transmembrane region" description="Helical" evidence="13">
    <location>
        <begin position="430"/>
        <end position="451"/>
    </location>
</feature>
<dbReference type="OrthoDB" id="9780552at2"/>
<dbReference type="NCBIfam" id="TIGR03592">
    <property type="entry name" value="yidC_oxa1_cterm"/>
    <property type="match status" value="1"/>
</dbReference>
<feature type="transmembrane region" description="Helical" evidence="13">
    <location>
        <begin position="361"/>
        <end position="381"/>
    </location>
</feature>
<evidence type="ECO:0000259" key="15">
    <source>
        <dbReference type="Pfam" id="PF02096"/>
    </source>
</evidence>
<comment type="subcellular location">
    <subcellularLocation>
        <location evidence="1">Cell inner membrane</location>
        <topology evidence="1">Multi-pass membrane protein</topology>
    </subcellularLocation>
    <subcellularLocation>
        <location evidence="13">Cell membrane</location>
        <topology evidence="13">Multi-pass membrane protein</topology>
    </subcellularLocation>
</comment>
<organism evidence="17 18">
    <name type="scientific">Fluviibacter phosphoraccumulans</name>
    <dbReference type="NCBI Taxonomy" id="1751046"/>
    <lineage>
        <taxon>Bacteria</taxon>
        <taxon>Pseudomonadati</taxon>
        <taxon>Pseudomonadota</taxon>
        <taxon>Betaproteobacteria</taxon>
        <taxon>Rhodocyclales</taxon>
        <taxon>Fluviibacteraceae</taxon>
        <taxon>Fluviibacter</taxon>
    </lineage>
</organism>
<comment type="similarity">
    <text evidence="2 13">Belongs to the OXA1/ALB3/YidC family. Type 1 subfamily.</text>
</comment>
<evidence type="ECO:0000256" key="6">
    <source>
        <dbReference type="ARBA" id="ARBA00022692"/>
    </source>
</evidence>
<dbReference type="GO" id="GO:0005886">
    <property type="term" value="C:plasma membrane"/>
    <property type="evidence" value="ECO:0007669"/>
    <property type="project" value="UniProtKB-SubCell"/>
</dbReference>
<dbReference type="Pfam" id="PF14849">
    <property type="entry name" value="YidC_periplas"/>
    <property type="match status" value="1"/>
</dbReference>
<protein>
    <recommendedName>
        <fullName evidence="3 13">Membrane protein insertase YidC</fullName>
    </recommendedName>
    <alternativeName>
        <fullName evidence="12 13">Foldase YidC</fullName>
    </alternativeName>
    <alternativeName>
        <fullName evidence="11 13">Membrane integrase YidC</fullName>
    </alternativeName>
    <alternativeName>
        <fullName evidence="13">Membrane protein YidC</fullName>
    </alternativeName>
</protein>
<dbReference type="CDD" id="cd19961">
    <property type="entry name" value="EcYidC-like_peri"/>
    <property type="match status" value="1"/>
</dbReference>
<dbReference type="CDD" id="cd20070">
    <property type="entry name" value="5TM_YidC_Alb3"/>
    <property type="match status" value="1"/>
</dbReference>
<evidence type="ECO:0000256" key="13">
    <source>
        <dbReference type="HAMAP-Rule" id="MF_01810"/>
    </source>
</evidence>
<dbReference type="InterPro" id="IPR038221">
    <property type="entry name" value="YidC_periplasmic_sf"/>
</dbReference>
<keyword evidence="5 13" id="KW-1003">Cell membrane</keyword>
<sequence>MDYRRLFLTLIFTISVFLLWEGWGQHKAEQKAANMPAATQAADSPKGSVDLRAKDGSAVPARSNGNGNTLASQPAAAVNAPTVTVKTDEYVATISLAGASITNLELTQHKGDDKSGLVELFGKTHHYAAQSGLIGDGMPSHKTLWRQVSTATELKSGQNSLDVVFEADAANGGKVTKTLTFKRGDYGIDVTYRLKGAAADKTDAYFQLVRDDKAPAGDPNMVSVFTGPAFYTDAQKFNKIKFADIADGSAKFEKTANDGWVAMIQHYFVTAFIPAAGMPREFYTRQVEPGVFAAGVIVPMPAAKDGVSTLSVPLYAGPQEHSTLEKVAPGFDLVVDYGWLTVLAAPIFWVLEWLEVLTGNWGWAIVLMTIMLKLIFFPLSAASYKSMARMRTVTPRLMALKERYGNDKQKLNQEMMDLYRKEKINPLGGCLPILVQIPVFIALYWVLLGAVEMRNAPWVGWIHDLTQPDPFYILPAIMMATMLFQVKLNPTPPDPVQAKIMWIMPLGFGVMFFFFPAGLVLYWTVNNVLSIAQQWAINRKIEAAKHNHR</sequence>
<evidence type="ECO:0000256" key="3">
    <source>
        <dbReference type="ARBA" id="ARBA00015325"/>
    </source>
</evidence>
<dbReference type="PRINTS" id="PR00701">
    <property type="entry name" value="60KDINNERMP"/>
</dbReference>
<evidence type="ECO:0000256" key="11">
    <source>
        <dbReference type="ARBA" id="ARBA00033245"/>
    </source>
</evidence>
<keyword evidence="10 13" id="KW-0143">Chaperone</keyword>
<feature type="domain" description="Membrane insertase YidC N-terminal" evidence="16">
    <location>
        <begin position="83"/>
        <end position="350"/>
    </location>
</feature>
<dbReference type="Proteomes" id="UP000463961">
    <property type="component" value="Chromosome"/>
</dbReference>
<dbReference type="GO" id="GO:0015031">
    <property type="term" value="P:protein transport"/>
    <property type="evidence" value="ECO:0007669"/>
    <property type="project" value="UniProtKB-KW"/>
</dbReference>
<evidence type="ECO:0000256" key="2">
    <source>
        <dbReference type="ARBA" id="ARBA00010527"/>
    </source>
</evidence>
<feature type="compositionally biased region" description="Polar residues" evidence="14">
    <location>
        <begin position="63"/>
        <end position="72"/>
    </location>
</feature>
<evidence type="ECO:0000313" key="18">
    <source>
        <dbReference type="Proteomes" id="UP000463961"/>
    </source>
</evidence>
<proteinExistence type="inferred from homology"/>
<dbReference type="InterPro" id="IPR028055">
    <property type="entry name" value="YidC/Oxa/ALB_C"/>
</dbReference>
<dbReference type="RefSeq" id="WP_162048828.1">
    <property type="nucleotide sequence ID" value="NZ_AP022345.1"/>
</dbReference>
<accession>A0A7R6TM76</accession>
<dbReference type="Gene3D" id="2.70.98.90">
    <property type="match status" value="1"/>
</dbReference>
<evidence type="ECO:0000256" key="12">
    <source>
        <dbReference type="ARBA" id="ARBA00033342"/>
    </source>
</evidence>
<dbReference type="PANTHER" id="PTHR12428:SF65">
    <property type="entry name" value="CYTOCHROME C OXIDASE ASSEMBLY PROTEIN COX18, MITOCHONDRIAL"/>
    <property type="match status" value="1"/>
</dbReference>
<evidence type="ECO:0000256" key="4">
    <source>
        <dbReference type="ARBA" id="ARBA00022448"/>
    </source>
</evidence>
<evidence type="ECO:0000313" key="17">
    <source>
        <dbReference type="EMBL" id="BBU68242.1"/>
    </source>
</evidence>
<feature type="domain" description="Membrane insertase YidC/Oxa/ALB C-terminal" evidence="15">
    <location>
        <begin position="361"/>
        <end position="539"/>
    </location>
</feature>
<keyword evidence="4 13" id="KW-0813">Transport</keyword>
<dbReference type="HAMAP" id="MF_01810">
    <property type="entry name" value="YidC_type1"/>
    <property type="match status" value="1"/>
</dbReference>
<dbReference type="EMBL" id="AP022345">
    <property type="protein sequence ID" value="BBU68242.1"/>
    <property type="molecule type" value="Genomic_DNA"/>
</dbReference>
<feature type="transmembrane region" description="Helical" evidence="13">
    <location>
        <begin position="500"/>
        <end position="525"/>
    </location>
</feature>
<evidence type="ECO:0000259" key="16">
    <source>
        <dbReference type="Pfam" id="PF14849"/>
    </source>
</evidence>
<comment type="subunit">
    <text evidence="13">Interacts with the Sec translocase complex via SecD. Specifically interacts with transmembrane segments of nascent integral membrane proteins during membrane integration.</text>
</comment>
<comment type="caution">
    <text evidence="13">Lacks conserved residue(s) required for the propagation of feature annotation.</text>
</comment>
<dbReference type="NCBIfam" id="NF002352">
    <property type="entry name" value="PRK01318.1-3"/>
    <property type="match status" value="1"/>
</dbReference>
<keyword evidence="7 13" id="KW-0653">Protein transport</keyword>
<evidence type="ECO:0000256" key="8">
    <source>
        <dbReference type="ARBA" id="ARBA00022989"/>
    </source>
</evidence>
<keyword evidence="6 13" id="KW-0812">Transmembrane</keyword>
<dbReference type="InterPro" id="IPR001708">
    <property type="entry name" value="YidC/ALB3/OXA1/COX18"/>
</dbReference>
<keyword evidence="8 13" id="KW-1133">Transmembrane helix</keyword>
<dbReference type="PRINTS" id="PR01900">
    <property type="entry name" value="YIDCPROTEIN"/>
</dbReference>
<dbReference type="Pfam" id="PF02096">
    <property type="entry name" value="60KD_IMP"/>
    <property type="match status" value="1"/>
</dbReference>
<evidence type="ECO:0000256" key="7">
    <source>
        <dbReference type="ARBA" id="ARBA00022927"/>
    </source>
</evidence>